<dbReference type="Gene3D" id="3.90.1030.20">
    <property type="entry name" value="DNA polymerase delta, p66 (Cdc27) subunit, wHTH domain"/>
    <property type="match status" value="1"/>
</dbReference>
<proteinExistence type="predicted"/>
<feature type="region of interest" description="Disordered" evidence="1">
    <location>
        <begin position="160"/>
        <end position="215"/>
    </location>
</feature>
<accession>A0AAV5RDA7</accession>
<evidence type="ECO:0000313" key="2">
    <source>
        <dbReference type="EMBL" id="GMM48718.1"/>
    </source>
</evidence>
<dbReference type="InterPro" id="IPR041913">
    <property type="entry name" value="POLD3_sf"/>
</dbReference>
<dbReference type="EMBL" id="BTGB01000009">
    <property type="protein sequence ID" value="GMM48718.1"/>
    <property type="molecule type" value="Genomic_DNA"/>
</dbReference>
<reference evidence="2 3" key="1">
    <citation type="journal article" date="2023" name="Elife">
        <title>Identification of key yeast species and microbe-microbe interactions impacting larval growth of Drosophila in the wild.</title>
        <authorList>
            <person name="Mure A."/>
            <person name="Sugiura Y."/>
            <person name="Maeda R."/>
            <person name="Honda K."/>
            <person name="Sakurai N."/>
            <person name="Takahashi Y."/>
            <person name="Watada M."/>
            <person name="Katoh T."/>
            <person name="Gotoh A."/>
            <person name="Gotoh Y."/>
            <person name="Taniguchi I."/>
            <person name="Nakamura K."/>
            <person name="Hayashi T."/>
            <person name="Katayama T."/>
            <person name="Uemura T."/>
            <person name="Hattori Y."/>
        </authorList>
    </citation>
    <scope>NUCLEOTIDE SEQUENCE [LARGE SCALE GENOMIC DNA]</scope>
    <source>
        <strain evidence="2 3">PK-24</strain>
    </source>
</reference>
<keyword evidence="3" id="KW-1185">Reference proteome</keyword>
<protein>
    <recommendedName>
        <fullName evidence="4">DNA polymerase delta subunit 3</fullName>
    </recommendedName>
</protein>
<feature type="region of interest" description="Disordered" evidence="1">
    <location>
        <begin position="229"/>
        <end position="269"/>
    </location>
</feature>
<sequence length="306" mass="34925">MDTYIRDRLIIDKKPITSSFLAQEQNISIKQASESLISFIENNNIDNIQQHYSITGYKSNNKIQIHITTKDQVDQICNQLKDTVVMLYSLSENGLSLTNINSMCKVNKGVVLTKTYVETKQERLAVRSSTAPQPIKKEVKKEPVKETLVKKVEETKRPVYVSRKASTIPAPPAKRAKTESNKERERKENERKELEEMLKDDVFSDDDEYGGVVQDVKDKEVESKYVFDDIDVADEEQPKEVTKETKKVEEPPKEPVKKLPPPADPTPAVETFVDADGYVVRKINKPTKPDSSSKKQSNLMSFFKKK</sequence>
<evidence type="ECO:0000256" key="1">
    <source>
        <dbReference type="SAM" id="MobiDB-lite"/>
    </source>
</evidence>
<evidence type="ECO:0000313" key="3">
    <source>
        <dbReference type="Proteomes" id="UP001378960"/>
    </source>
</evidence>
<feature type="compositionally biased region" description="Basic and acidic residues" evidence="1">
    <location>
        <begin position="236"/>
        <end position="257"/>
    </location>
</feature>
<evidence type="ECO:0008006" key="4">
    <source>
        <dbReference type="Google" id="ProtNLM"/>
    </source>
</evidence>
<feature type="compositionally biased region" description="Basic and acidic residues" evidence="1">
    <location>
        <begin position="176"/>
        <end position="202"/>
    </location>
</feature>
<dbReference type="AlphaFoldDB" id="A0AAV5RDA7"/>
<feature type="region of interest" description="Disordered" evidence="1">
    <location>
        <begin position="283"/>
        <end position="306"/>
    </location>
</feature>
<dbReference type="Proteomes" id="UP001378960">
    <property type="component" value="Unassembled WGS sequence"/>
</dbReference>
<organism evidence="2 3">
    <name type="scientific">Pichia kluyveri</name>
    <name type="common">Yeast</name>
    <dbReference type="NCBI Taxonomy" id="36015"/>
    <lineage>
        <taxon>Eukaryota</taxon>
        <taxon>Fungi</taxon>
        <taxon>Dikarya</taxon>
        <taxon>Ascomycota</taxon>
        <taxon>Saccharomycotina</taxon>
        <taxon>Pichiomycetes</taxon>
        <taxon>Pichiales</taxon>
        <taxon>Pichiaceae</taxon>
        <taxon>Pichia</taxon>
    </lineage>
</organism>
<gene>
    <name evidence="2" type="ORF">DAPK24_053160</name>
</gene>
<comment type="caution">
    <text evidence="2">The sequence shown here is derived from an EMBL/GenBank/DDBJ whole genome shotgun (WGS) entry which is preliminary data.</text>
</comment>
<name>A0AAV5RDA7_PICKL</name>